<dbReference type="InterPro" id="IPR036948">
    <property type="entry name" value="Ribosomal_eL21_sf"/>
</dbReference>
<evidence type="ECO:0000256" key="2">
    <source>
        <dbReference type="ARBA" id="ARBA00022980"/>
    </source>
</evidence>
<dbReference type="Gene3D" id="2.30.30.70">
    <property type="entry name" value="Ribosomal protein L21"/>
    <property type="match status" value="1"/>
</dbReference>
<dbReference type="InterPro" id="IPR018259">
    <property type="entry name" value="Ribosomal_eL21_CS"/>
</dbReference>
<dbReference type="PANTHER" id="PTHR20981">
    <property type="entry name" value="60S RIBOSOMAL PROTEIN L21"/>
    <property type="match status" value="1"/>
</dbReference>
<sequence length="160" mass="18871">MSSHGLRRKTRQLLKQPFRKHGTPGLSVYLTTYRIGDYVTIYINPSIHKGMPYKYYHGRTGRVFTVNPKSIGVVLHKKVNGRFAVKTIFVRIEHLRKYKGRNTFLERVHQNNKILEEARKNNVKPEYIKQKVEGPREEFVLDCTNNIPVEVKNEPYIKLY</sequence>
<dbReference type="EMBL" id="KE647178">
    <property type="protein sequence ID" value="EQB61085.1"/>
    <property type="molecule type" value="Genomic_DNA"/>
</dbReference>
<dbReference type="GO" id="GO:0005840">
    <property type="term" value="C:ribosome"/>
    <property type="evidence" value="ECO:0007669"/>
    <property type="project" value="UniProtKB-KW"/>
</dbReference>
<comment type="similarity">
    <text evidence="1">Belongs to the eukaryotic ribosomal protein eL21 family.</text>
</comment>
<evidence type="ECO:0000313" key="5">
    <source>
        <dbReference type="Proteomes" id="UP000053780"/>
    </source>
</evidence>
<dbReference type="VEuPathDB" id="MicrosporidiaDB:NAPIS_ORF01341"/>
<dbReference type="InterPro" id="IPR001147">
    <property type="entry name" value="Ribosomal_eL21"/>
</dbReference>
<dbReference type="Proteomes" id="UP000053780">
    <property type="component" value="Unassembled WGS sequence"/>
</dbReference>
<evidence type="ECO:0000256" key="1">
    <source>
        <dbReference type="ARBA" id="ARBA00008427"/>
    </source>
</evidence>
<reference evidence="4 5" key="1">
    <citation type="journal article" date="2013" name="BMC Genomics">
        <title>Genome sequencing and comparative genomics of honey bee microsporidia, Nosema apis reveal novel insights into host-parasite interactions.</title>
        <authorList>
            <person name="Chen Yp."/>
            <person name="Pettis J.S."/>
            <person name="Zhao Y."/>
            <person name="Liu X."/>
            <person name="Tallon L.J."/>
            <person name="Sadzewicz L.D."/>
            <person name="Li R."/>
            <person name="Zheng H."/>
            <person name="Huang S."/>
            <person name="Zhang X."/>
            <person name="Hamilton M.C."/>
            <person name="Pernal S.F."/>
            <person name="Melathopoulos A.P."/>
            <person name="Yan X."/>
            <person name="Evans J.D."/>
        </authorList>
    </citation>
    <scope>NUCLEOTIDE SEQUENCE [LARGE SCALE GENOMIC DNA]</scope>
    <source>
        <strain evidence="4 5">BRL 01</strain>
    </source>
</reference>
<keyword evidence="3" id="KW-0687">Ribonucleoprotein</keyword>
<dbReference type="SUPFAM" id="SSF50104">
    <property type="entry name" value="Translation proteins SH3-like domain"/>
    <property type="match status" value="1"/>
</dbReference>
<organism evidence="4 5">
    <name type="scientific">Vairimorpha apis BRL 01</name>
    <dbReference type="NCBI Taxonomy" id="1037528"/>
    <lineage>
        <taxon>Eukaryota</taxon>
        <taxon>Fungi</taxon>
        <taxon>Fungi incertae sedis</taxon>
        <taxon>Microsporidia</taxon>
        <taxon>Nosematidae</taxon>
        <taxon>Vairimorpha</taxon>
    </lineage>
</organism>
<dbReference type="GO" id="GO:1990904">
    <property type="term" value="C:ribonucleoprotein complex"/>
    <property type="evidence" value="ECO:0007669"/>
    <property type="project" value="UniProtKB-KW"/>
</dbReference>
<protein>
    <submittedName>
        <fullName evidence="4">60s ribosomal protein l21</fullName>
    </submittedName>
</protein>
<accession>T0MJH1</accession>
<name>T0MJH1_9MICR</name>
<dbReference type="PROSITE" id="PS01171">
    <property type="entry name" value="RIBOSOMAL_L21E"/>
    <property type="match status" value="1"/>
</dbReference>
<dbReference type="HOGENOM" id="CLU_103610_0_1_1"/>
<keyword evidence="2 4" id="KW-0689">Ribosomal protein</keyword>
<dbReference type="GO" id="GO:0006412">
    <property type="term" value="P:translation"/>
    <property type="evidence" value="ECO:0007669"/>
    <property type="project" value="InterPro"/>
</dbReference>
<evidence type="ECO:0000256" key="3">
    <source>
        <dbReference type="ARBA" id="ARBA00023274"/>
    </source>
</evidence>
<gene>
    <name evidence="4" type="ORF">NAPIS_ORF01341</name>
</gene>
<dbReference type="FunFam" id="2.30.30.70:FF:000001">
    <property type="entry name" value="60S ribosomal protein L21"/>
    <property type="match status" value="1"/>
</dbReference>
<dbReference type="Gene3D" id="6.10.250.3260">
    <property type="match status" value="1"/>
</dbReference>
<evidence type="ECO:0000313" key="4">
    <source>
        <dbReference type="EMBL" id="EQB61085.1"/>
    </source>
</evidence>
<dbReference type="Pfam" id="PF01157">
    <property type="entry name" value="Ribosomal_L21e"/>
    <property type="match status" value="1"/>
</dbReference>
<dbReference type="AlphaFoldDB" id="T0MJH1"/>
<dbReference type="OrthoDB" id="1539250at2759"/>
<dbReference type="GO" id="GO:0003735">
    <property type="term" value="F:structural constituent of ribosome"/>
    <property type="evidence" value="ECO:0007669"/>
    <property type="project" value="InterPro"/>
</dbReference>
<proteinExistence type="inferred from homology"/>
<dbReference type="InterPro" id="IPR008991">
    <property type="entry name" value="Translation_prot_SH3-like_sf"/>
</dbReference>
<keyword evidence="5" id="KW-1185">Reference proteome</keyword>